<evidence type="ECO:0008006" key="3">
    <source>
        <dbReference type="Google" id="ProtNLM"/>
    </source>
</evidence>
<reference evidence="2" key="1">
    <citation type="journal article" date="2019" name="Sci. Rep.">
        <title>Draft genome of Tanacetum cinerariifolium, the natural source of mosquito coil.</title>
        <authorList>
            <person name="Yamashiro T."/>
            <person name="Shiraishi A."/>
            <person name="Satake H."/>
            <person name="Nakayama K."/>
        </authorList>
    </citation>
    <scope>NUCLEOTIDE SEQUENCE</scope>
</reference>
<sequence length="788" mass="87352">MDLHAFLKVADPRKVKVVVAQKEDDEPRLLDSIVRRTVPLLPVTVVTSSVAIVADIEKMFDEGCSDSRNQADYVQTDSKEKEGYSRRLLKNVVLNAEVGVQALSTLPIMTSSITPSPPKECEDHTDFVNRPNLQTIGPSERYVISSDSSLHSTTNVVEAEVDSLVRSPIISVMTTATVVSSVAASLATEKEKFVAFIAAEKERFVGGFSAFATFGSSEGRGCSLSVISGLSGSGFDMGDILTVVGVDTDLQKLFDEFIVLAARHVGLSVEVRMRAEHNIQKKQKLKSTIKDQDELLKTKDNEIDTLKAQRLLKEATATEAIRLLTQTFAFESLEKSFRDEVNILKERNHVLKKERNALDVKVTNLESSVVEKDRKLADLDVAAVSAKSHNDSLIDKVHELETSSSALQEKMDAYDGLLDRVEEFQNKLIGKMEEKLASVEDDYIKCCLRLEEKFYPSLLVGIAGRRWLLTHGMKLLTVKCLNSSEYMTALGQAVSRAIERGMQEVLAARIDHGKAGRDLADLEAYNPVAALDFDVAVKELRELNFPILAELSFAKDASIMDVMNILRLDDSVSEALGLTDFHPYENQLMVRKMKENLAEHWHILKDVFVPVEYLLSVEALTAIPGTPDEVSAIASTTTALSTLFHPVSSAPSLSMEDYNVEGADDDGKVQVGSSLFQILRRKLKKLFCEAGDISSVSSFDQTIHLWVFHRGKGLLDGQFFAPILEGIVSKLLAIIRFDLSWEDKSAYYVLPYEFLYMIARNSCYGFGFNPLGEVINGDNKKLDFAGTF</sequence>
<feature type="coiled-coil region" evidence="1">
    <location>
        <begin position="390"/>
        <end position="427"/>
    </location>
</feature>
<protein>
    <recommendedName>
        <fullName evidence="3">Transposase (Putative), gypsy type</fullName>
    </recommendedName>
</protein>
<gene>
    <name evidence="2" type="ORF">Tci_051405</name>
</gene>
<proteinExistence type="predicted"/>
<evidence type="ECO:0000313" key="2">
    <source>
        <dbReference type="EMBL" id="GEU79427.1"/>
    </source>
</evidence>
<dbReference type="EMBL" id="BKCJ010007869">
    <property type="protein sequence ID" value="GEU79427.1"/>
    <property type="molecule type" value="Genomic_DNA"/>
</dbReference>
<comment type="caution">
    <text evidence="2">The sequence shown here is derived from an EMBL/GenBank/DDBJ whole genome shotgun (WGS) entry which is preliminary data.</text>
</comment>
<feature type="coiled-coil region" evidence="1">
    <location>
        <begin position="282"/>
        <end position="309"/>
    </location>
</feature>
<name>A0A6L2N1V9_TANCI</name>
<keyword evidence="1" id="KW-0175">Coiled coil</keyword>
<evidence type="ECO:0000256" key="1">
    <source>
        <dbReference type="SAM" id="Coils"/>
    </source>
</evidence>
<organism evidence="2">
    <name type="scientific">Tanacetum cinerariifolium</name>
    <name type="common">Dalmatian daisy</name>
    <name type="synonym">Chrysanthemum cinerariifolium</name>
    <dbReference type="NCBI Taxonomy" id="118510"/>
    <lineage>
        <taxon>Eukaryota</taxon>
        <taxon>Viridiplantae</taxon>
        <taxon>Streptophyta</taxon>
        <taxon>Embryophyta</taxon>
        <taxon>Tracheophyta</taxon>
        <taxon>Spermatophyta</taxon>
        <taxon>Magnoliopsida</taxon>
        <taxon>eudicotyledons</taxon>
        <taxon>Gunneridae</taxon>
        <taxon>Pentapetalae</taxon>
        <taxon>asterids</taxon>
        <taxon>campanulids</taxon>
        <taxon>Asterales</taxon>
        <taxon>Asteraceae</taxon>
        <taxon>Asteroideae</taxon>
        <taxon>Anthemideae</taxon>
        <taxon>Anthemidinae</taxon>
        <taxon>Tanacetum</taxon>
    </lineage>
</organism>
<dbReference type="AlphaFoldDB" id="A0A6L2N1V9"/>
<accession>A0A6L2N1V9</accession>